<evidence type="ECO:0000313" key="3">
    <source>
        <dbReference type="EMBL" id="GAA1851430.1"/>
    </source>
</evidence>
<protein>
    <recommendedName>
        <fullName evidence="5">DUF4190 domain-containing protein</fullName>
    </recommendedName>
</protein>
<gene>
    <name evidence="3" type="ORF">GCM10009751_04900</name>
</gene>
<keyword evidence="2" id="KW-0472">Membrane</keyword>
<evidence type="ECO:0000256" key="1">
    <source>
        <dbReference type="SAM" id="MobiDB-lite"/>
    </source>
</evidence>
<evidence type="ECO:0000256" key="2">
    <source>
        <dbReference type="SAM" id="Phobius"/>
    </source>
</evidence>
<comment type="caution">
    <text evidence="3">The sequence shown here is derived from an EMBL/GenBank/DDBJ whole genome shotgun (WGS) entry which is preliminary data.</text>
</comment>
<feature type="transmembrane region" description="Helical" evidence="2">
    <location>
        <begin position="56"/>
        <end position="81"/>
    </location>
</feature>
<dbReference type="RefSeq" id="WP_344099146.1">
    <property type="nucleotide sequence ID" value="NZ_BAAANL010000001.1"/>
</dbReference>
<keyword evidence="2" id="KW-0812">Transmembrane</keyword>
<sequence length="141" mass="14055">MTIPGPGQPQSPDPYGQQPSGQEPYGGQPYTQGPSGHQPYEQPAGGPGSQNPGKTLGIVGLVLSILGCTALIGIVVSVIGLVKSRKAGLGNGLAWAGIIIGVLWLVIGGIGLATGVGGLMDKCSELGPGTHQVDGVTYTCP</sequence>
<keyword evidence="4" id="KW-1185">Reference proteome</keyword>
<keyword evidence="2" id="KW-1133">Transmembrane helix</keyword>
<accession>A0ABN2N3V3</accession>
<dbReference type="Proteomes" id="UP001501094">
    <property type="component" value="Unassembled WGS sequence"/>
</dbReference>
<evidence type="ECO:0008006" key="5">
    <source>
        <dbReference type="Google" id="ProtNLM"/>
    </source>
</evidence>
<name>A0ABN2N3V3_9MICO</name>
<organism evidence="3 4">
    <name type="scientific">Myceligenerans crystallogenes</name>
    <dbReference type="NCBI Taxonomy" id="316335"/>
    <lineage>
        <taxon>Bacteria</taxon>
        <taxon>Bacillati</taxon>
        <taxon>Actinomycetota</taxon>
        <taxon>Actinomycetes</taxon>
        <taxon>Micrococcales</taxon>
        <taxon>Promicromonosporaceae</taxon>
        <taxon>Myceligenerans</taxon>
    </lineage>
</organism>
<feature type="transmembrane region" description="Helical" evidence="2">
    <location>
        <begin position="93"/>
        <end position="116"/>
    </location>
</feature>
<evidence type="ECO:0000313" key="4">
    <source>
        <dbReference type="Proteomes" id="UP001501094"/>
    </source>
</evidence>
<reference evidence="3 4" key="1">
    <citation type="journal article" date="2019" name="Int. J. Syst. Evol. Microbiol.">
        <title>The Global Catalogue of Microorganisms (GCM) 10K type strain sequencing project: providing services to taxonomists for standard genome sequencing and annotation.</title>
        <authorList>
            <consortium name="The Broad Institute Genomics Platform"/>
            <consortium name="The Broad Institute Genome Sequencing Center for Infectious Disease"/>
            <person name="Wu L."/>
            <person name="Ma J."/>
        </authorList>
    </citation>
    <scope>NUCLEOTIDE SEQUENCE [LARGE SCALE GENOMIC DNA]</scope>
    <source>
        <strain evidence="3 4">JCM 14326</strain>
    </source>
</reference>
<feature type="compositionally biased region" description="Pro residues" evidence="1">
    <location>
        <begin position="1"/>
        <end position="12"/>
    </location>
</feature>
<dbReference type="EMBL" id="BAAANL010000001">
    <property type="protein sequence ID" value="GAA1851430.1"/>
    <property type="molecule type" value="Genomic_DNA"/>
</dbReference>
<feature type="region of interest" description="Disordered" evidence="1">
    <location>
        <begin position="1"/>
        <end position="51"/>
    </location>
</feature>
<proteinExistence type="predicted"/>